<protein>
    <submittedName>
        <fullName evidence="6">F5/8 type C domain protein</fullName>
    </submittedName>
</protein>
<feature type="domain" description="Cytochrome c" evidence="5">
    <location>
        <begin position="35"/>
        <end position="123"/>
    </location>
</feature>
<dbReference type="InterPro" id="IPR022655">
    <property type="entry name" value="DUF1553"/>
</dbReference>
<accession>A0A518HAJ8</accession>
<name>A0A518HAJ8_9BACT</name>
<dbReference type="Pfam" id="PF07635">
    <property type="entry name" value="PSCyt1"/>
    <property type="match status" value="1"/>
</dbReference>
<dbReference type="InterPro" id="IPR036909">
    <property type="entry name" value="Cyt_c-like_dom_sf"/>
</dbReference>
<keyword evidence="3 4" id="KW-0408">Iron</keyword>
<evidence type="ECO:0000313" key="7">
    <source>
        <dbReference type="Proteomes" id="UP000317835"/>
    </source>
</evidence>
<evidence type="ECO:0000256" key="1">
    <source>
        <dbReference type="ARBA" id="ARBA00022617"/>
    </source>
</evidence>
<dbReference type="InterPro" id="IPR008979">
    <property type="entry name" value="Galactose-bd-like_sf"/>
</dbReference>
<dbReference type="PANTHER" id="PTHR35889:SF3">
    <property type="entry name" value="F-BOX DOMAIN-CONTAINING PROTEIN"/>
    <property type="match status" value="1"/>
</dbReference>
<keyword evidence="7" id="KW-1185">Reference proteome</keyword>
<dbReference type="EMBL" id="CP036426">
    <property type="protein sequence ID" value="QDV37871.1"/>
    <property type="molecule type" value="Genomic_DNA"/>
</dbReference>
<evidence type="ECO:0000259" key="5">
    <source>
        <dbReference type="PROSITE" id="PS51007"/>
    </source>
</evidence>
<keyword evidence="2 4" id="KW-0479">Metal-binding</keyword>
<dbReference type="PROSITE" id="PS51007">
    <property type="entry name" value="CYTC"/>
    <property type="match status" value="1"/>
</dbReference>
<evidence type="ECO:0000256" key="4">
    <source>
        <dbReference type="PROSITE-ProRule" id="PRU00433"/>
    </source>
</evidence>
<dbReference type="OrthoDB" id="127107at2"/>
<evidence type="ECO:0000256" key="3">
    <source>
        <dbReference type="ARBA" id="ARBA00023004"/>
    </source>
</evidence>
<dbReference type="InterPro" id="IPR011444">
    <property type="entry name" value="DUF1549"/>
</dbReference>
<proteinExistence type="predicted"/>
<evidence type="ECO:0000313" key="6">
    <source>
        <dbReference type="EMBL" id="QDV37871.1"/>
    </source>
</evidence>
<evidence type="ECO:0000256" key="2">
    <source>
        <dbReference type="ARBA" id="ARBA00022723"/>
    </source>
</evidence>
<gene>
    <name evidence="6" type="ORF">ElP_58180</name>
</gene>
<dbReference type="InterPro" id="IPR011429">
    <property type="entry name" value="Cyt_c_Planctomycete-type"/>
</dbReference>
<dbReference type="Gene3D" id="2.60.120.260">
    <property type="entry name" value="Galactose-binding domain-like"/>
    <property type="match status" value="1"/>
</dbReference>
<dbReference type="AlphaFoldDB" id="A0A518HAJ8"/>
<organism evidence="6 7">
    <name type="scientific">Tautonia plasticadhaerens</name>
    <dbReference type="NCBI Taxonomy" id="2527974"/>
    <lineage>
        <taxon>Bacteria</taxon>
        <taxon>Pseudomonadati</taxon>
        <taxon>Planctomycetota</taxon>
        <taxon>Planctomycetia</taxon>
        <taxon>Isosphaerales</taxon>
        <taxon>Isosphaeraceae</taxon>
        <taxon>Tautonia</taxon>
    </lineage>
</organism>
<dbReference type="SUPFAM" id="SSF46626">
    <property type="entry name" value="Cytochrome c"/>
    <property type="match status" value="1"/>
</dbReference>
<dbReference type="GO" id="GO:0009055">
    <property type="term" value="F:electron transfer activity"/>
    <property type="evidence" value="ECO:0007669"/>
    <property type="project" value="InterPro"/>
</dbReference>
<dbReference type="GO" id="GO:0046872">
    <property type="term" value="F:metal ion binding"/>
    <property type="evidence" value="ECO:0007669"/>
    <property type="project" value="UniProtKB-KW"/>
</dbReference>
<dbReference type="Pfam" id="PF07587">
    <property type="entry name" value="PSD1"/>
    <property type="match status" value="1"/>
</dbReference>
<reference evidence="6 7" key="1">
    <citation type="submission" date="2019-02" db="EMBL/GenBank/DDBJ databases">
        <title>Deep-cultivation of Planctomycetes and their phenomic and genomic characterization uncovers novel biology.</title>
        <authorList>
            <person name="Wiegand S."/>
            <person name="Jogler M."/>
            <person name="Boedeker C."/>
            <person name="Pinto D."/>
            <person name="Vollmers J."/>
            <person name="Rivas-Marin E."/>
            <person name="Kohn T."/>
            <person name="Peeters S.H."/>
            <person name="Heuer A."/>
            <person name="Rast P."/>
            <person name="Oberbeckmann S."/>
            <person name="Bunk B."/>
            <person name="Jeske O."/>
            <person name="Meyerdierks A."/>
            <person name="Storesund J.E."/>
            <person name="Kallscheuer N."/>
            <person name="Luecker S."/>
            <person name="Lage O.M."/>
            <person name="Pohl T."/>
            <person name="Merkel B.J."/>
            <person name="Hornburger P."/>
            <person name="Mueller R.-W."/>
            <person name="Bruemmer F."/>
            <person name="Labrenz M."/>
            <person name="Spormann A.M."/>
            <person name="Op den Camp H."/>
            <person name="Overmann J."/>
            <person name="Amann R."/>
            <person name="Jetten M.S.M."/>
            <person name="Mascher T."/>
            <person name="Medema M.H."/>
            <person name="Devos D.P."/>
            <person name="Kaster A.-K."/>
            <person name="Ovreas L."/>
            <person name="Rohde M."/>
            <person name="Galperin M.Y."/>
            <person name="Jogler C."/>
        </authorList>
    </citation>
    <scope>NUCLEOTIDE SEQUENCE [LARGE SCALE GENOMIC DNA]</scope>
    <source>
        <strain evidence="6 7">ElP</strain>
    </source>
</reference>
<sequence>MRSPAAPIRSALPVMFALVTALPGVGVAGEDQPIDFARDVAPILESHCLSCHTTENRKGGVALSTGEDLIGLEYVLVGDPDASDLIALVTPEAEGGRPRMPLKGDPLSAEQVDTLRRWIASGADWPEGLTLSAGETEIWWSLRPLTEASPPEPGGILDAWKSNPIDRFVFEKMAGAGLSPSPPADCRTLIRRASFDLVGLPPTPEEVDAFVDDDRPDAYEHLIDRLLASPHYGERWGRHWLDVVRFGESNGFERNVLINNAWPFRDAMIRAFNEDRPFDRLVLEHLAGDVIGAGDPAVEVGTAFLVCGPYDDVGNLDPVQAAQIRANTVDDMVRATGEAFLGLTVGCARCHDHKFDPILQRDYYALADALSGVHHDSRVVATGEQRRQDAERRAPLIADRDRLNAEIASLREAIRSRAEADAAGIEAEWTRPSVDRTGTEESFDPIEARFVRLVVEGLDTDPDRSAGARLEEFQVWTPGDAPRNVALASNGGSAEGPSRVAEDFADAYSADLTIDGRFGSRWISGGDRLTITLARPETIARVWFSSDRSGAAGDLGEATFVGEYRIEASTDGESWVVVASSHDRRPANEAHRQRRLFDREASPEDLARLDRLRDELDQVNASLAAIPPLPEWWVGSFREPEGPSRVFLGGDPQRPGDPVTTSSLSALGHLDSAFSLPADTPEAGRRLALARWIVAEDNPLTPRVLANRLWLGHFGAGIVATPSDFGAMGGEPSHPELLDWLAGQVRRNGWRLKPMHRLIMTSQAYRQSSAFRAEAASVDGDSRLLWRFPPRRLSGEEVRDAILSIAGALDPEMGGPGFRLYRYLEDNVATYVPLDAPGPETYRRAVYHQNARAMRVDLLTDFDCPDPAAAAPRRSSTTTPLQALTLLNHEFTLDMARALASRLSRDSGDDPEAQVRLAFELAFARGPDDAERAAAVALIDRHGLDAFCRAILNANELISLD</sequence>
<dbReference type="InterPro" id="IPR009056">
    <property type="entry name" value="Cyt_c-like_dom"/>
</dbReference>
<dbReference type="PANTHER" id="PTHR35889">
    <property type="entry name" value="CYCLOINULO-OLIGOSACCHARIDE FRUCTANOTRANSFERASE-RELATED"/>
    <property type="match status" value="1"/>
</dbReference>
<dbReference type="SUPFAM" id="SSF49785">
    <property type="entry name" value="Galactose-binding domain-like"/>
    <property type="match status" value="1"/>
</dbReference>
<dbReference type="GO" id="GO:0020037">
    <property type="term" value="F:heme binding"/>
    <property type="evidence" value="ECO:0007669"/>
    <property type="project" value="InterPro"/>
</dbReference>
<keyword evidence="1 4" id="KW-0349">Heme</keyword>
<dbReference type="KEGG" id="tpla:ElP_58180"/>
<dbReference type="RefSeq" id="WP_145275959.1">
    <property type="nucleotide sequence ID" value="NZ_CP036426.1"/>
</dbReference>
<dbReference type="Proteomes" id="UP000317835">
    <property type="component" value="Chromosome"/>
</dbReference>
<dbReference type="Pfam" id="PF07583">
    <property type="entry name" value="PSCyt2"/>
    <property type="match status" value="1"/>
</dbReference>